<evidence type="ECO:0000313" key="2">
    <source>
        <dbReference type="EMBL" id="CAD8196043.1"/>
    </source>
</evidence>
<evidence type="ECO:0000313" key="3">
    <source>
        <dbReference type="Proteomes" id="UP000683925"/>
    </source>
</evidence>
<gene>
    <name evidence="2" type="ORF">POCTA_138.1.T1100178</name>
</gene>
<evidence type="ECO:0000256" key="1">
    <source>
        <dbReference type="SAM" id="SignalP"/>
    </source>
</evidence>
<keyword evidence="1" id="KW-0732">Signal</keyword>
<evidence type="ECO:0008006" key="4">
    <source>
        <dbReference type="Google" id="ProtNLM"/>
    </source>
</evidence>
<sequence>MIFVLKFFLIELLVKQVDCECNFFSQQPILQSPKAQFEEQLSDDQILQKANFGYGIWMKYQPFRDIDDLRGQFIYSIEQRESQQKIVVVSVYFDDEKEVIQYQIFFSSQSKQQILYFSQNPDLYEGLWIMFFFYIDFNQKISNFGFQNPQALQQIQVVKEIPLFGQTIKHIQGGLYQYTNNEQTLVILDQFKGQLSYAFTLIQENIFEDINLCIKKFMMYMYCQEFYQVLTNWNQQMNGNNCVYQTIIELDDPKYVIHGWIILNLTNQSNLETLIFRITINNDYNDDLYLGDRVALLKYYQSNIPAENGFELSTYSYQFPVKKQHQTQNDDKIADYGDQYSELFIQ</sequence>
<dbReference type="OMA" id="YEGLWIM"/>
<comment type="caution">
    <text evidence="2">The sequence shown here is derived from an EMBL/GenBank/DDBJ whole genome shotgun (WGS) entry which is preliminary data.</text>
</comment>
<dbReference type="AlphaFoldDB" id="A0A8S1X1L2"/>
<feature type="chain" id="PRO_5035726015" description="Transmembrane protein" evidence="1">
    <location>
        <begin position="20"/>
        <end position="346"/>
    </location>
</feature>
<proteinExistence type="predicted"/>
<feature type="signal peptide" evidence="1">
    <location>
        <begin position="1"/>
        <end position="19"/>
    </location>
</feature>
<keyword evidence="3" id="KW-1185">Reference proteome</keyword>
<accession>A0A8S1X1L2</accession>
<dbReference type="Proteomes" id="UP000683925">
    <property type="component" value="Unassembled WGS sequence"/>
</dbReference>
<organism evidence="2 3">
    <name type="scientific">Paramecium octaurelia</name>
    <dbReference type="NCBI Taxonomy" id="43137"/>
    <lineage>
        <taxon>Eukaryota</taxon>
        <taxon>Sar</taxon>
        <taxon>Alveolata</taxon>
        <taxon>Ciliophora</taxon>
        <taxon>Intramacronucleata</taxon>
        <taxon>Oligohymenophorea</taxon>
        <taxon>Peniculida</taxon>
        <taxon>Parameciidae</taxon>
        <taxon>Paramecium</taxon>
    </lineage>
</organism>
<protein>
    <recommendedName>
        <fullName evidence="4">Transmembrane protein</fullName>
    </recommendedName>
</protein>
<reference evidence="2" key="1">
    <citation type="submission" date="2021-01" db="EMBL/GenBank/DDBJ databases">
        <authorList>
            <consortium name="Genoscope - CEA"/>
            <person name="William W."/>
        </authorList>
    </citation>
    <scope>NUCLEOTIDE SEQUENCE</scope>
</reference>
<name>A0A8S1X1L2_PAROT</name>
<dbReference type="EMBL" id="CAJJDP010000110">
    <property type="protein sequence ID" value="CAD8196043.1"/>
    <property type="molecule type" value="Genomic_DNA"/>
</dbReference>